<feature type="domain" description="Response regulatory" evidence="8">
    <location>
        <begin position="4"/>
        <end position="118"/>
    </location>
</feature>
<dbReference type="InterPro" id="IPR036388">
    <property type="entry name" value="WH-like_DNA-bd_sf"/>
</dbReference>
<dbReference type="PROSITE" id="PS00622">
    <property type="entry name" value="HTH_LUXR_1"/>
    <property type="match status" value="1"/>
</dbReference>
<sequence>MEPCVYVVDDDRLVRESLEWLLESVNLQTRLYENGQAFLDAFSPGLPGCVVLDVRMPGLNGMELHQSIKHIDPDFPVIIVTGHADVPMAIRAMKEGAFDFIEKPYNDQHMLERIQLAIHHYDDLQKHQEKTDALQNRFEQLSKRESQVLTGVLQGHPNKIIADQLCLSIKTIEVHRANLMSKLDVKTVTELVRLAIEAGKDHPVPSSES</sequence>
<evidence type="ECO:0000313" key="10">
    <source>
        <dbReference type="Proteomes" id="UP000285478"/>
    </source>
</evidence>
<dbReference type="CDD" id="cd17537">
    <property type="entry name" value="REC_FixJ"/>
    <property type="match status" value="1"/>
</dbReference>
<dbReference type="InterPro" id="IPR001789">
    <property type="entry name" value="Sig_transdc_resp-reg_receiver"/>
</dbReference>
<keyword evidence="10" id="KW-1185">Reference proteome</keyword>
<dbReference type="EMBL" id="CP035033">
    <property type="protein sequence ID" value="QAB16424.1"/>
    <property type="molecule type" value="Genomic_DNA"/>
</dbReference>
<evidence type="ECO:0000256" key="6">
    <source>
        <dbReference type="PROSITE-ProRule" id="PRU00169"/>
    </source>
</evidence>
<dbReference type="CDD" id="cd06170">
    <property type="entry name" value="LuxR_C_like"/>
    <property type="match status" value="1"/>
</dbReference>
<protein>
    <submittedName>
        <fullName evidence="9">Response regulator transcription factor</fullName>
    </submittedName>
</protein>
<evidence type="ECO:0000259" key="7">
    <source>
        <dbReference type="PROSITE" id="PS50043"/>
    </source>
</evidence>
<feature type="modified residue" description="4-aspartylphosphate" evidence="6">
    <location>
        <position position="53"/>
    </location>
</feature>
<name>A0A410H667_9GAMM</name>
<keyword evidence="1 6" id="KW-0597">Phosphoprotein</keyword>
<dbReference type="GO" id="GO:0000160">
    <property type="term" value="P:phosphorelay signal transduction system"/>
    <property type="evidence" value="ECO:0007669"/>
    <property type="project" value="UniProtKB-KW"/>
</dbReference>
<dbReference type="Proteomes" id="UP000285478">
    <property type="component" value="Chromosome"/>
</dbReference>
<evidence type="ECO:0000313" key="9">
    <source>
        <dbReference type="EMBL" id="QAB16424.1"/>
    </source>
</evidence>
<dbReference type="PANTHER" id="PTHR44688:SF16">
    <property type="entry name" value="DNA-BINDING TRANSCRIPTIONAL ACTIVATOR DEVR_DOSR"/>
    <property type="match status" value="1"/>
</dbReference>
<dbReference type="PROSITE" id="PS50043">
    <property type="entry name" value="HTH_LUXR_2"/>
    <property type="match status" value="1"/>
</dbReference>
<dbReference type="AlphaFoldDB" id="A0A410H667"/>
<dbReference type="Pfam" id="PF00196">
    <property type="entry name" value="GerE"/>
    <property type="match status" value="1"/>
</dbReference>
<evidence type="ECO:0000256" key="1">
    <source>
        <dbReference type="ARBA" id="ARBA00022553"/>
    </source>
</evidence>
<dbReference type="InterPro" id="IPR016032">
    <property type="entry name" value="Sig_transdc_resp-reg_C-effctor"/>
</dbReference>
<evidence type="ECO:0000256" key="2">
    <source>
        <dbReference type="ARBA" id="ARBA00023012"/>
    </source>
</evidence>
<dbReference type="KEGG" id="htr:EPV75_04420"/>
<keyword evidence="4" id="KW-0238">DNA-binding</keyword>
<keyword evidence="3" id="KW-0805">Transcription regulation</keyword>
<reference evidence="9 10" key="1">
    <citation type="journal article" date="2018" name="Environ. Microbiol.">
        <title>Genomes of ubiquitous marine and hypersaline Hydrogenovibrio, Thiomicrorhabdus and Thiomicrospira spp. encode a diversity of mechanisms to sustain chemolithoautotrophy in heterogeneous environments.</title>
        <authorList>
            <person name="Scott K.M."/>
            <person name="Williams J."/>
            <person name="Porter C.M.B."/>
            <person name="Russel S."/>
            <person name="Harmer T.L."/>
            <person name="Paul J.H."/>
            <person name="Antonen K.M."/>
            <person name="Bridges M.K."/>
            <person name="Camper G.J."/>
            <person name="Campla C.K."/>
            <person name="Casella L.G."/>
            <person name="Chase E."/>
            <person name="Conrad J.W."/>
            <person name="Cruz M.C."/>
            <person name="Dunlap D.S."/>
            <person name="Duran L."/>
            <person name="Fahsbender E.M."/>
            <person name="Goldsmith D.B."/>
            <person name="Keeley R.F."/>
            <person name="Kondoff M.R."/>
            <person name="Kussy B.I."/>
            <person name="Lane M.K."/>
            <person name="Lawler S."/>
            <person name="Leigh B.A."/>
            <person name="Lewis C."/>
            <person name="Lostal L.M."/>
            <person name="Marking D."/>
            <person name="Mancera P.A."/>
            <person name="McClenthan E.C."/>
            <person name="McIntyre E.A."/>
            <person name="Mine J.A."/>
            <person name="Modi S."/>
            <person name="Moore B.D."/>
            <person name="Morgan W.A."/>
            <person name="Nelson K.M."/>
            <person name="Nguyen K.N."/>
            <person name="Ogburn N."/>
            <person name="Parrino D.G."/>
            <person name="Pedapudi A.D."/>
            <person name="Pelham R.P."/>
            <person name="Preece A.M."/>
            <person name="Rampersad E.A."/>
            <person name="Richardson J.C."/>
            <person name="Rodgers C.M."/>
            <person name="Schaffer B.L."/>
            <person name="Sheridan N.E."/>
            <person name="Solone M.R."/>
            <person name="Staley Z.R."/>
            <person name="Tabuchi M."/>
            <person name="Waide R.J."/>
            <person name="Wanjugi P.W."/>
            <person name="Young S."/>
            <person name="Clum A."/>
            <person name="Daum C."/>
            <person name="Huntemann M."/>
            <person name="Ivanova N."/>
            <person name="Kyrpides N."/>
            <person name="Mikhailova N."/>
            <person name="Palaniappan K."/>
            <person name="Pillay M."/>
            <person name="Reddy T.B.K."/>
            <person name="Shapiro N."/>
            <person name="Stamatis D."/>
            <person name="Varghese N."/>
            <person name="Woyke T."/>
            <person name="Boden R."/>
            <person name="Freyermuth S.K."/>
            <person name="Kerfeld C.A."/>
        </authorList>
    </citation>
    <scope>NUCLEOTIDE SEQUENCE [LARGE SCALE GENOMIC DNA]</scope>
    <source>
        <strain evidence="9 10">JR-2</strain>
    </source>
</reference>
<dbReference type="InterPro" id="IPR000792">
    <property type="entry name" value="Tscrpt_reg_LuxR_C"/>
</dbReference>
<dbReference type="SMART" id="SM00421">
    <property type="entry name" value="HTH_LUXR"/>
    <property type="match status" value="1"/>
</dbReference>
<gene>
    <name evidence="9" type="ORF">EPV75_04420</name>
</gene>
<proteinExistence type="predicted"/>
<dbReference type="Pfam" id="PF00072">
    <property type="entry name" value="Response_reg"/>
    <property type="match status" value="1"/>
</dbReference>
<dbReference type="SMART" id="SM00448">
    <property type="entry name" value="REC"/>
    <property type="match status" value="1"/>
</dbReference>
<dbReference type="InterPro" id="IPR011006">
    <property type="entry name" value="CheY-like_superfamily"/>
</dbReference>
<dbReference type="FunFam" id="3.40.50.2300:FF:000018">
    <property type="entry name" value="DNA-binding transcriptional regulator NtrC"/>
    <property type="match status" value="1"/>
</dbReference>
<keyword evidence="2" id="KW-0902">Two-component regulatory system</keyword>
<dbReference type="RefSeq" id="WP_128385623.1">
    <property type="nucleotide sequence ID" value="NZ_CP035033.1"/>
</dbReference>
<evidence type="ECO:0000256" key="4">
    <source>
        <dbReference type="ARBA" id="ARBA00023125"/>
    </source>
</evidence>
<evidence type="ECO:0000259" key="8">
    <source>
        <dbReference type="PROSITE" id="PS50110"/>
    </source>
</evidence>
<evidence type="ECO:0000256" key="5">
    <source>
        <dbReference type="ARBA" id="ARBA00023163"/>
    </source>
</evidence>
<dbReference type="Gene3D" id="3.40.50.2300">
    <property type="match status" value="1"/>
</dbReference>
<dbReference type="PRINTS" id="PR00038">
    <property type="entry name" value="HTHLUXR"/>
</dbReference>
<evidence type="ECO:0000256" key="3">
    <source>
        <dbReference type="ARBA" id="ARBA00023015"/>
    </source>
</evidence>
<dbReference type="Gene3D" id="1.10.10.10">
    <property type="entry name" value="Winged helix-like DNA-binding domain superfamily/Winged helix DNA-binding domain"/>
    <property type="match status" value="1"/>
</dbReference>
<organism evidence="9 10">
    <name type="scientific">Hydrogenovibrio thermophilus</name>
    <dbReference type="NCBI Taxonomy" id="265883"/>
    <lineage>
        <taxon>Bacteria</taxon>
        <taxon>Pseudomonadati</taxon>
        <taxon>Pseudomonadota</taxon>
        <taxon>Gammaproteobacteria</taxon>
        <taxon>Thiotrichales</taxon>
        <taxon>Piscirickettsiaceae</taxon>
        <taxon>Hydrogenovibrio</taxon>
    </lineage>
</organism>
<dbReference type="GO" id="GO:0006355">
    <property type="term" value="P:regulation of DNA-templated transcription"/>
    <property type="evidence" value="ECO:0007669"/>
    <property type="project" value="InterPro"/>
</dbReference>
<dbReference type="SUPFAM" id="SSF46894">
    <property type="entry name" value="C-terminal effector domain of the bipartite response regulators"/>
    <property type="match status" value="1"/>
</dbReference>
<feature type="domain" description="HTH luxR-type" evidence="7">
    <location>
        <begin position="134"/>
        <end position="199"/>
    </location>
</feature>
<accession>A0A410H667</accession>
<dbReference type="GO" id="GO:0003677">
    <property type="term" value="F:DNA binding"/>
    <property type="evidence" value="ECO:0007669"/>
    <property type="project" value="UniProtKB-KW"/>
</dbReference>
<dbReference type="PANTHER" id="PTHR44688">
    <property type="entry name" value="DNA-BINDING TRANSCRIPTIONAL ACTIVATOR DEVR_DOSR"/>
    <property type="match status" value="1"/>
</dbReference>
<dbReference type="SUPFAM" id="SSF52172">
    <property type="entry name" value="CheY-like"/>
    <property type="match status" value="1"/>
</dbReference>
<keyword evidence="5" id="KW-0804">Transcription</keyword>
<dbReference type="PROSITE" id="PS50110">
    <property type="entry name" value="RESPONSE_REGULATORY"/>
    <property type="match status" value="1"/>
</dbReference>